<dbReference type="RefSeq" id="WP_211040145.1">
    <property type="nucleotide sequence ID" value="NZ_JAELVF020000001.1"/>
</dbReference>
<dbReference type="GO" id="GO:0006508">
    <property type="term" value="P:proteolysis"/>
    <property type="evidence" value="ECO:0007669"/>
    <property type="project" value="InterPro"/>
</dbReference>
<dbReference type="InterPro" id="IPR012338">
    <property type="entry name" value="Beta-lactam/transpept-like"/>
</dbReference>
<reference evidence="12" key="1">
    <citation type="submission" date="2021-06" db="EMBL/GenBank/DDBJ databases">
        <title>Sequencing of actinobacteria type strains.</title>
        <authorList>
            <person name="Nguyen G.-S."/>
            <person name="Wentzel A."/>
        </authorList>
    </citation>
    <scope>NUCLEOTIDE SEQUENCE</scope>
    <source>
        <strain evidence="12">P38-E01</strain>
    </source>
</reference>
<organism evidence="12 13">
    <name type="scientific">Streptomyces tardus</name>
    <dbReference type="NCBI Taxonomy" id="2780544"/>
    <lineage>
        <taxon>Bacteria</taxon>
        <taxon>Bacillati</taxon>
        <taxon>Actinomycetota</taxon>
        <taxon>Actinomycetes</taxon>
        <taxon>Kitasatosporales</taxon>
        <taxon>Streptomycetaceae</taxon>
        <taxon>Streptomyces</taxon>
    </lineage>
</organism>
<evidence type="ECO:0000259" key="11">
    <source>
        <dbReference type="Pfam" id="PF00768"/>
    </source>
</evidence>
<evidence type="ECO:0000256" key="2">
    <source>
        <dbReference type="ARBA" id="ARBA00022729"/>
    </source>
</evidence>
<keyword evidence="13" id="KW-1185">Reference proteome</keyword>
<keyword evidence="6" id="KW-0961">Cell wall biogenesis/degradation</keyword>
<dbReference type="Gene3D" id="3.40.710.10">
    <property type="entry name" value="DD-peptidase/beta-lactamase superfamily"/>
    <property type="match status" value="1"/>
</dbReference>
<feature type="chain" id="PRO_5037900187" evidence="10">
    <location>
        <begin position="32"/>
        <end position="328"/>
    </location>
</feature>
<dbReference type="InterPro" id="IPR001967">
    <property type="entry name" value="Peptidase_S11_N"/>
</dbReference>
<feature type="active site" evidence="7">
    <location>
        <position position="151"/>
    </location>
</feature>
<dbReference type="GO" id="GO:0008360">
    <property type="term" value="P:regulation of cell shape"/>
    <property type="evidence" value="ECO:0007669"/>
    <property type="project" value="UniProtKB-KW"/>
</dbReference>
<proteinExistence type="inferred from homology"/>
<dbReference type="Proteomes" id="UP000694501">
    <property type="component" value="Unassembled WGS sequence"/>
</dbReference>
<dbReference type="GO" id="GO:0009252">
    <property type="term" value="P:peptidoglycan biosynthetic process"/>
    <property type="evidence" value="ECO:0007669"/>
    <property type="project" value="UniProtKB-KW"/>
</dbReference>
<dbReference type="SUPFAM" id="SSF56601">
    <property type="entry name" value="beta-lactamase/transpeptidase-like"/>
    <property type="match status" value="1"/>
</dbReference>
<dbReference type="Pfam" id="PF00768">
    <property type="entry name" value="Peptidase_S11"/>
    <property type="match status" value="1"/>
</dbReference>
<feature type="active site" description="Acyl-ester intermediate" evidence="7">
    <location>
        <position position="90"/>
    </location>
</feature>
<accession>A0A949JAC0</accession>
<evidence type="ECO:0000256" key="6">
    <source>
        <dbReference type="ARBA" id="ARBA00023316"/>
    </source>
</evidence>
<dbReference type="EMBL" id="JAELVF020000001">
    <property type="protein sequence ID" value="MBU7596408.1"/>
    <property type="molecule type" value="Genomic_DNA"/>
</dbReference>
<dbReference type="PANTHER" id="PTHR21581:SF33">
    <property type="entry name" value="D-ALANYL-D-ALANINE CARBOXYPEPTIDASE DACB"/>
    <property type="match status" value="1"/>
</dbReference>
<gene>
    <name evidence="12" type="ORF">JGS22_001815</name>
</gene>
<dbReference type="PANTHER" id="PTHR21581">
    <property type="entry name" value="D-ALANYL-D-ALANINE CARBOXYPEPTIDASE"/>
    <property type="match status" value="1"/>
</dbReference>
<protein>
    <submittedName>
        <fullName evidence="12">Serine hydrolase</fullName>
    </submittedName>
</protein>
<evidence type="ECO:0000256" key="1">
    <source>
        <dbReference type="ARBA" id="ARBA00007164"/>
    </source>
</evidence>
<dbReference type="GO" id="GO:0071555">
    <property type="term" value="P:cell wall organization"/>
    <property type="evidence" value="ECO:0007669"/>
    <property type="project" value="UniProtKB-KW"/>
</dbReference>
<keyword evidence="2 10" id="KW-0732">Signal</keyword>
<dbReference type="GO" id="GO:0009002">
    <property type="term" value="F:serine-type D-Ala-D-Ala carboxypeptidase activity"/>
    <property type="evidence" value="ECO:0007669"/>
    <property type="project" value="InterPro"/>
</dbReference>
<name>A0A949JAC0_9ACTN</name>
<comment type="caution">
    <text evidence="12">The sequence shown here is derived from an EMBL/GenBank/DDBJ whole genome shotgun (WGS) entry which is preliminary data.</text>
</comment>
<feature type="active site" description="Proton acceptor" evidence="7">
    <location>
        <position position="93"/>
    </location>
</feature>
<evidence type="ECO:0000256" key="3">
    <source>
        <dbReference type="ARBA" id="ARBA00022801"/>
    </source>
</evidence>
<dbReference type="AlphaFoldDB" id="A0A949JAC0"/>
<evidence type="ECO:0000256" key="7">
    <source>
        <dbReference type="PIRSR" id="PIRSR618044-1"/>
    </source>
</evidence>
<evidence type="ECO:0000256" key="5">
    <source>
        <dbReference type="ARBA" id="ARBA00022984"/>
    </source>
</evidence>
<keyword evidence="3 12" id="KW-0378">Hydrolase</keyword>
<dbReference type="InterPro" id="IPR018044">
    <property type="entry name" value="Peptidase_S11"/>
</dbReference>
<evidence type="ECO:0000313" key="12">
    <source>
        <dbReference type="EMBL" id="MBU7596408.1"/>
    </source>
</evidence>
<keyword evidence="4" id="KW-0133">Cell shape</keyword>
<keyword evidence="5" id="KW-0573">Peptidoglycan synthesis</keyword>
<evidence type="ECO:0000256" key="4">
    <source>
        <dbReference type="ARBA" id="ARBA00022960"/>
    </source>
</evidence>
<feature type="domain" description="Peptidase S11 D-alanyl-D-alanine carboxypeptidase A N-terminal" evidence="11">
    <location>
        <begin position="58"/>
        <end position="294"/>
    </location>
</feature>
<feature type="signal peptide" evidence="10">
    <location>
        <begin position="1"/>
        <end position="31"/>
    </location>
</feature>
<evidence type="ECO:0000256" key="9">
    <source>
        <dbReference type="RuleBase" id="RU004016"/>
    </source>
</evidence>
<sequence>MRLLGTGSRRAGAVALTAGSVVASGALPAYAQGPEEQAPAPTPLRTTGLERAAQQSGPSGVTASGAFLLDGTANRALWGKGAGAKREMASTTKIMTAVVVVTAKGVDLGRRITIRKEHRDYVAKWGASTADLRTGDKLTARQLLYGLMLPSGCDAAYALADTFGKGSSRGARTKSFIAQMNRKAAELGMRDTKFDSFDGISKSGNNYSTPQDLAKLTRYALGSKNLRKVTGATRTSQKATNGRTYTWYNTNQLLGAYDGVVGVKTGTGSKAGPCLVFAATRGQRTMVGVVLNGKDRYRDATRMLDWAFKQKTASPLELRLLPRGVQRD</sequence>
<feature type="binding site" evidence="8">
    <location>
        <position position="264"/>
    </location>
    <ligand>
        <name>substrate</name>
    </ligand>
</feature>
<evidence type="ECO:0000313" key="13">
    <source>
        <dbReference type="Proteomes" id="UP000694501"/>
    </source>
</evidence>
<comment type="similarity">
    <text evidence="1 9">Belongs to the peptidase S11 family.</text>
</comment>
<evidence type="ECO:0000256" key="10">
    <source>
        <dbReference type="SAM" id="SignalP"/>
    </source>
</evidence>
<dbReference type="PRINTS" id="PR00725">
    <property type="entry name" value="DADACBPTASE1"/>
</dbReference>
<evidence type="ECO:0000256" key="8">
    <source>
        <dbReference type="PIRSR" id="PIRSR618044-2"/>
    </source>
</evidence>